<evidence type="ECO:0000256" key="4">
    <source>
        <dbReference type="ARBA" id="ARBA00022692"/>
    </source>
</evidence>
<dbReference type="GO" id="GO:0005886">
    <property type="term" value="C:plasma membrane"/>
    <property type="evidence" value="ECO:0007669"/>
    <property type="project" value="UniProtKB-SubCell"/>
</dbReference>
<dbReference type="Pfam" id="PF00884">
    <property type="entry name" value="Sulfatase"/>
    <property type="match status" value="1"/>
</dbReference>
<dbReference type="AlphaFoldDB" id="S0FVU0"/>
<evidence type="ECO:0000256" key="7">
    <source>
        <dbReference type="SAM" id="MobiDB-lite"/>
    </source>
</evidence>
<evidence type="ECO:0000256" key="1">
    <source>
        <dbReference type="ARBA" id="ARBA00004651"/>
    </source>
</evidence>
<dbReference type="PANTHER" id="PTHR47371:SF3">
    <property type="entry name" value="PHOSPHOGLYCEROL TRANSFERASE I"/>
    <property type="match status" value="1"/>
</dbReference>
<feature type="transmembrane region" description="Helical" evidence="8">
    <location>
        <begin position="86"/>
        <end position="104"/>
    </location>
</feature>
<dbReference type="EMBL" id="AORV01000021">
    <property type="protein sequence ID" value="EMS73294.1"/>
    <property type="molecule type" value="Genomic_DNA"/>
</dbReference>
<comment type="pathway">
    <text evidence="2">Cell wall biogenesis; lipoteichoic acid biosynthesis.</text>
</comment>
<feature type="compositionally biased region" description="Polar residues" evidence="7">
    <location>
        <begin position="291"/>
        <end position="300"/>
    </location>
</feature>
<comment type="caution">
    <text evidence="10">The sequence shown here is derived from an EMBL/GenBank/DDBJ whole genome shotgun (WGS) entry which is preliminary data.</text>
</comment>
<feature type="domain" description="Sulfatase N-terminal" evidence="9">
    <location>
        <begin position="376"/>
        <end position="656"/>
    </location>
</feature>
<evidence type="ECO:0000256" key="3">
    <source>
        <dbReference type="ARBA" id="ARBA00022475"/>
    </source>
</evidence>
<dbReference type="STRING" id="1195236.CTER_0833"/>
<gene>
    <name evidence="10" type="ORF">CTER_0833</name>
</gene>
<dbReference type="InterPro" id="IPR000917">
    <property type="entry name" value="Sulfatase_N"/>
</dbReference>
<evidence type="ECO:0000256" key="8">
    <source>
        <dbReference type="SAM" id="Phobius"/>
    </source>
</evidence>
<dbReference type="Gene3D" id="3.40.720.10">
    <property type="entry name" value="Alkaline Phosphatase, subunit A"/>
    <property type="match status" value="1"/>
</dbReference>
<feature type="transmembrane region" description="Helical" evidence="8">
    <location>
        <begin position="167"/>
        <end position="189"/>
    </location>
</feature>
<organism evidence="10 11">
    <name type="scientific">Ruminiclostridium cellobioparum subsp. termitidis CT1112</name>
    <dbReference type="NCBI Taxonomy" id="1195236"/>
    <lineage>
        <taxon>Bacteria</taxon>
        <taxon>Bacillati</taxon>
        <taxon>Bacillota</taxon>
        <taxon>Clostridia</taxon>
        <taxon>Eubacteriales</taxon>
        <taxon>Oscillospiraceae</taxon>
        <taxon>Ruminiclostridium</taxon>
    </lineage>
</organism>
<dbReference type="PANTHER" id="PTHR47371">
    <property type="entry name" value="LIPOTEICHOIC ACID SYNTHASE"/>
    <property type="match status" value="1"/>
</dbReference>
<evidence type="ECO:0000256" key="6">
    <source>
        <dbReference type="ARBA" id="ARBA00023136"/>
    </source>
</evidence>
<evidence type="ECO:0000259" key="9">
    <source>
        <dbReference type="Pfam" id="PF00884"/>
    </source>
</evidence>
<name>S0FVU0_RUMCE</name>
<accession>S0FVU0</accession>
<keyword evidence="4 8" id="KW-0812">Transmembrane</keyword>
<feature type="compositionally biased region" description="Acidic residues" evidence="7">
    <location>
        <begin position="268"/>
        <end position="281"/>
    </location>
</feature>
<evidence type="ECO:0000313" key="10">
    <source>
        <dbReference type="EMBL" id="EMS73294.1"/>
    </source>
</evidence>
<dbReference type="SUPFAM" id="SSF53649">
    <property type="entry name" value="Alkaline phosphatase-like"/>
    <property type="match status" value="1"/>
</dbReference>
<keyword evidence="6 8" id="KW-0472">Membrane</keyword>
<keyword evidence="11" id="KW-1185">Reference proteome</keyword>
<evidence type="ECO:0000256" key="2">
    <source>
        <dbReference type="ARBA" id="ARBA00004936"/>
    </source>
</evidence>
<feature type="transmembrane region" description="Helical" evidence="8">
    <location>
        <begin position="201"/>
        <end position="220"/>
    </location>
</feature>
<dbReference type="eggNOG" id="COG1368">
    <property type="taxonomic scope" value="Bacteria"/>
</dbReference>
<keyword evidence="5 8" id="KW-1133">Transmembrane helix</keyword>
<feature type="compositionally biased region" description="Polar residues" evidence="7">
    <location>
        <begin position="311"/>
        <end position="326"/>
    </location>
</feature>
<proteinExistence type="predicted"/>
<feature type="region of interest" description="Disordered" evidence="7">
    <location>
        <begin position="268"/>
        <end position="326"/>
    </location>
</feature>
<dbReference type="Proteomes" id="UP000014155">
    <property type="component" value="Unassembled WGS sequence"/>
</dbReference>
<evidence type="ECO:0000313" key="11">
    <source>
        <dbReference type="Proteomes" id="UP000014155"/>
    </source>
</evidence>
<dbReference type="Gene3D" id="3.30.1120.170">
    <property type="match status" value="1"/>
</dbReference>
<dbReference type="RefSeq" id="WP_004624207.1">
    <property type="nucleotide sequence ID" value="NZ_AORV01000021.1"/>
</dbReference>
<dbReference type="InterPro" id="IPR050448">
    <property type="entry name" value="OpgB/LTA_synthase_biosynth"/>
</dbReference>
<evidence type="ECO:0000256" key="5">
    <source>
        <dbReference type="ARBA" id="ARBA00022989"/>
    </source>
</evidence>
<comment type="subcellular location">
    <subcellularLocation>
        <location evidence="1">Cell membrane</location>
        <topology evidence="1">Multi-pass membrane protein</topology>
    </subcellularLocation>
</comment>
<feature type="transmembrane region" description="Helical" evidence="8">
    <location>
        <begin position="56"/>
        <end position="74"/>
    </location>
</feature>
<dbReference type="PATRIC" id="fig|1195236.3.peg.1125"/>
<sequence>MKINHITTDLNNKREKLLEKTKNYLLNHKLTGKLGELHTKPKLAEGVGKIGLILHLYRFFLFYPLAIIYMEIVFKISVFETLFNSGLFYMILFSTSAGLLLYILSTFFKRRVNRIISIIITASITLIYIVQVVYYQVFTTFFALFSINGAGQVLQFWREILNAIGKNIIPILFLLVPLIFISAFGNKLIPADKTAWSMRGIIASAVLFIQIIATLAVYSANNGELSTRFLYSEAIIPDLSVTRFGMLTTTRLDVKHLIFGFQSAEEGLPEEESFDAADETDSSERGEMALSTDNQVNNPAMDSLEDKDQNTDQNTAQNAVRSNPQKAENAYNVMDIDFDGLIAGETDPEIQSMHRYFKKVEPTRKNEYTGMYKGKNLIFITAEGFSPYAVKKELTPTLYKMQQEGFRFTDFYTPIWGVSTSDGEYVACNSLVPKSGVWSFYVSGRNYMPFCMGNQLKKLGYGTKAYHDHTYTYYRRDVSHPNMGYDFKAVGNGLDVKKTWPESDVEMIEKTTDEYLGAAPFHTYYMTVSGHLQYSFGGNAMASKNKELVKGLPYSEHVKAYLACQIELDRAMGELISRLEKAGVAEDTLIAISPDHYPYGLTLDEIGELAGHKVEENFELYRGIFLLWSKGMTPVQIDKPCSSMDILPTLSNLMGVEYDSRLLMGRDILSDASPLVIFSNWSWLTDKARYNSKLRKLIPADGESEATITKEYKTAIAKQVNGRFTYSTNILDKNYYAEVFKER</sequence>
<reference evidence="10 11" key="1">
    <citation type="journal article" date="2013" name="Genome Announc.">
        <title>Draft Genome Sequence of the Cellulolytic, Mesophilic, Anaerobic Bacterium Clostridium termitidis Strain CT1112 (DSM 5398).</title>
        <authorList>
            <person name="Lal S."/>
            <person name="Ramachandran U."/>
            <person name="Zhang X."/>
            <person name="Munir R."/>
            <person name="Sparling R."/>
            <person name="Levin D.B."/>
        </authorList>
    </citation>
    <scope>NUCLEOTIDE SEQUENCE [LARGE SCALE GENOMIC DNA]</scope>
    <source>
        <strain evidence="10 11">CT1112</strain>
    </source>
</reference>
<feature type="transmembrane region" description="Helical" evidence="8">
    <location>
        <begin position="116"/>
        <end position="147"/>
    </location>
</feature>
<protein>
    <submittedName>
        <fullName evidence="10">Sulfatase</fullName>
    </submittedName>
</protein>
<dbReference type="CDD" id="cd16015">
    <property type="entry name" value="LTA_synthase"/>
    <property type="match status" value="1"/>
</dbReference>
<dbReference type="InterPro" id="IPR017850">
    <property type="entry name" value="Alkaline_phosphatase_core_sf"/>
</dbReference>
<keyword evidence="3" id="KW-1003">Cell membrane</keyword>